<protein>
    <submittedName>
        <fullName evidence="2">Uncharacterized protein</fullName>
    </submittedName>
</protein>
<dbReference type="VEuPathDB" id="FungiDB:BDEG_20246"/>
<evidence type="ECO:0000313" key="3">
    <source>
        <dbReference type="Proteomes" id="UP000077115"/>
    </source>
</evidence>
<keyword evidence="1" id="KW-0812">Transmembrane</keyword>
<dbReference type="AlphaFoldDB" id="A0A177W7F8"/>
<evidence type="ECO:0000256" key="1">
    <source>
        <dbReference type="SAM" id="Phobius"/>
    </source>
</evidence>
<feature type="transmembrane region" description="Helical" evidence="1">
    <location>
        <begin position="71"/>
        <end position="92"/>
    </location>
</feature>
<gene>
    <name evidence="2" type="ORF">BDEG_20246</name>
</gene>
<sequence>MSEFMDPQVQMVLASVPAVLLIPTVMYCLRFPILGIDSGYEPIGPVSQNGTGLESSSELALKQYLSKRLRLLNGGLVLAILLGAAAQTASLVMAVNAGMSSSNVWLSLLTQPAVLSKLLAIVSWVSFNP</sequence>
<dbReference type="Proteomes" id="UP000077115">
    <property type="component" value="Unassembled WGS sequence"/>
</dbReference>
<feature type="transmembrane region" description="Helical" evidence="1">
    <location>
        <begin position="104"/>
        <end position="127"/>
    </location>
</feature>
<proteinExistence type="predicted"/>
<name>A0A177W7F8_BATDL</name>
<dbReference type="EMBL" id="DS022300">
    <property type="protein sequence ID" value="OAJ36027.1"/>
    <property type="molecule type" value="Genomic_DNA"/>
</dbReference>
<keyword evidence="1" id="KW-1133">Transmembrane helix</keyword>
<reference evidence="2 3" key="2">
    <citation type="submission" date="2016-05" db="EMBL/GenBank/DDBJ databases">
        <title>Lineage-specific infection strategies underlie the spectrum of fungal disease in amphibians.</title>
        <authorList>
            <person name="Cuomo C.A."/>
            <person name="Farrer R.A."/>
            <person name="James T."/>
            <person name="Longcore J."/>
            <person name="Birren B."/>
        </authorList>
    </citation>
    <scope>NUCLEOTIDE SEQUENCE [LARGE SCALE GENOMIC DNA]</scope>
    <source>
        <strain evidence="2 3">JEL423</strain>
    </source>
</reference>
<keyword evidence="1" id="KW-0472">Membrane</keyword>
<reference evidence="2 3" key="1">
    <citation type="submission" date="2006-10" db="EMBL/GenBank/DDBJ databases">
        <title>The Genome Sequence of Batrachochytrium dendrobatidis JEL423.</title>
        <authorList>
            <consortium name="The Broad Institute Genome Sequencing Platform"/>
            <person name="Birren B."/>
            <person name="Lander E."/>
            <person name="Galagan J."/>
            <person name="Cuomo C."/>
            <person name="Devon K."/>
            <person name="Jaffe D."/>
            <person name="Butler J."/>
            <person name="Alvarez P."/>
            <person name="Gnerre S."/>
            <person name="Grabherr M."/>
            <person name="Kleber M."/>
            <person name="Mauceli E."/>
            <person name="Brockman W."/>
            <person name="Young S."/>
            <person name="LaButti K."/>
            <person name="Sykes S."/>
            <person name="DeCaprio D."/>
            <person name="Crawford M."/>
            <person name="Koehrsen M."/>
            <person name="Engels R."/>
            <person name="Montgomery P."/>
            <person name="Pearson M."/>
            <person name="Howarth C."/>
            <person name="Larson L."/>
            <person name="White J."/>
            <person name="O'Leary S."/>
            <person name="Kodira C."/>
            <person name="Zeng Q."/>
            <person name="Yandava C."/>
            <person name="Alvarado L."/>
            <person name="Longcore J."/>
            <person name="James T."/>
        </authorList>
    </citation>
    <scope>NUCLEOTIDE SEQUENCE [LARGE SCALE GENOMIC DNA]</scope>
    <source>
        <strain evidence="2 3">JEL423</strain>
    </source>
</reference>
<evidence type="ECO:0000313" key="2">
    <source>
        <dbReference type="EMBL" id="OAJ36027.1"/>
    </source>
</evidence>
<dbReference type="STRING" id="403673.A0A177W7F8"/>
<organism evidence="2 3">
    <name type="scientific">Batrachochytrium dendrobatidis (strain JEL423)</name>
    <dbReference type="NCBI Taxonomy" id="403673"/>
    <lineage>
        <taxon>Eukaryota</taxon>
        <taxon>Fungi</taxon>
        <taxon>Fungi incertae sedis</taxon>
        <taxon>Chytridiomycota</taxon>
        <taxon>Chytridiomycota incertae sedis</taxon>
        <taxon>Chytridiomycetes</taxon>
        <taxon>Rhizophydiales</taxon>
        <taxon>Rhizophydiales incertae sedis</taxon>
        <taxon>Batrachochytrium</taxon>
    </lineage>
</organism>
<accession>A0A177W7F8</accession>
<feature type="transmembrane region" description="Helical" evidence="1">
    <location>
        <begin position="12"/>
        <end position="29"/>
    </location>
</feature>